<dbReference type="AlphaFoldDB" id="A0A1G1X022"/>
<evidence type="ECO:0000256" key="1">
    <source>
        <dbReference type="ARBA" id="ARBA00001917"/>
    </source>
</evidence>
<sequence>MLEESGVVELRGISFPAICNASGAQGFFGEGYPYHAYWKYAGLTFDRCGFVAKTTTLDERPGNMPLKEDGITPKEYQPKCIIVKPFKGVLLNAVGLSGPGAYTLFGKQGWQMRTRPFFISFMSVKSTIDERLQELGTFVKLFHQHLADFSGPVGLEMNFSCPNAGLNPFELINETSLALDIAASLNIPLQCKFNATVPPMAVARVSKHPACDAITISNTIPWGMLPDKIDWYGLFGSEKSPLADLGGGGLSGWPLLPIVCDWIRNARSCGLTKPIWACGGVDSAWAVRQAKIAGANGVQIGSVAILRPWRMKRIIRAARELF</sequence>
<dbReference type="Proteomes" id="UP000177528">
    <property type="component" value="Unassembled WGS sequence"/>
</dbReference>
<evidence type="ECO:0000256" key="5">
    <source>
        <dbReference type="ARBA" id="ARBA00022975"/>
    </source>
</evidence>
<comment type="pathway">
    <text evidence="2">Pyrimidine metabolism; UMP biosynthesis via de novo pathway.</text>
</comment>
<proteinExistence type="predicted"/>
<dbReference type="PIRSF" id="PIRSF000164">
    <property type="entry name" value="DHO_oxidase"/>
    <property type="match status" value="1"/>
</dbReference>
<dbReference type="InterPro" id="IPR013785">
    <property type="entry name" value="Aldolase_TIM"/>
</dbReference>
<dbReference type="EMBL" id="MHHR01000031">
    <property type="protein sequence ID" value="OGY33362.1"/>
    <property type="molecule type" value="Genomic_DNA"/>
</dbReference>
<name>A0A1G1X022_9BACT</name>
<comment type="caution">
    <text evidence="8">The sequence shown here is derived from an EMBL/GenBank/DDBJ whole genome shotgun (WGS) entry which is preliminary data.</text>
</comment>
<dbReference type="SUPFAM" id="SSF51395">
    <property type="entry name" value="FMN-linked oxidoreductases"/>
    <property type="match status" value="1"/>
</dbReference>
<keyword evidence="5" id="KW-0665">Pyrimidine biosynthesis</keyword>
<protein>
    <recommendedName>
        <fullName evidence="7">Dihydroorotate dehydrogenase catalytic domain-containing protein</fullName>
    </recommendedName>
</protein>
<evidence type="ECO:0000259" key="7">
    <source>
        <dbReference type="Pfam" id="PF01180"/>
    </source>
</evidence>
<keyword evidence="6" id="KW-0560">Oxidoreductase</keyword>
<dbReference type="GO" id="GO:0005737">
    <property type="term" value="C:cytoplasm"/>
    <property type="evidence" value="ECO:0007669"/>
    <property type="project" value="InterPro"/>
</dbReference>
<dbReference type="InterPro" id="IPR012135">
    <property type="entry name" value="Dihydroorotate_DH_1_2"/>
</dbReference>
<reference evidence="8 9" key="1">
    <citation type="journal article" date="2016" name="Nat. Commun.">
        <title>Thousands of microbial genomes shed light on interconnected biogeochemical processes in an aquifer system.</title>
        <authorList>
            <person name="Anantharaman K."/>
            <person name="Brown C.T."/>
            <person name="Hug L.A."/>
            <person name="Sharon I."/>
            <person name="Castelle C.J."/>
            <person name="Probst A.J."/>
            <person name="Thomas B.C."/>
            <person name="Singh A."/>
            <person name="Wilkins M.J."/>
            <person name="Karaoz U."/>
            <person name="Brodie E.L."/>
            <person name="Williams K.H."/>
            <person name="Hubbard S.S."/>
            <person name="Banfield J.F."/>
        </authorList>
    </citation>
    <scope>NUCLEOTIDE SEQUENCE [LARGE SCALE GENOMIC DNA]</scope>
</reference>
<feature type="domain" description="Dihydroorotate dehydrogenase catalytic" evidence="7">
    <location>
        <begin position="25"/>
        <end position="316"/>
    </location>
</feature>
<dbReference type="GO" id="GO:0004152">
    <property type="term" value="F:dihydroorotate dehydrogenase activity"/>
    <property type="evidence" value="ECO:0007669"/>
    <property type="project" value="InterPro"/>
</dbReference>
<dbReference type="Pfam" id="PF01180">
    <property type="entry name" value="DHO_dh"/>
    <property type="match status" value="1"/>
</dbReference>
<evidence type="ECO:0000256" key="4">
    <source>
        <dbReference type="ARBA" id="ARBA00022643"/>
    </source>
</evidence>
<keyword evidence="3" id="KW-0285">Flavoprotein</keyword>
<gene>
    <name evidence="8" type="ORF">A3D99_02785</name>
</gene>
<comment type="cofactor">
    <cofactor evidence="1">
        <name>FMN</name>
        <dbReference type="ChEBI" id="CHEBI:58210"/>
    </cofactor>
</comment>
<evidence type="ECO:0000256" key="2">
    <source>
        <dbReference type="ARBA" id="ARBA00004725"/>
    </source>
</evidence>
<evidence type="ECO:0000256" key="3">
    <source>
        <dbReference type="ARBA" id="ARBA00022630"/>
    </source>
</evidence>
<evidence type="ECO:0000313" key="8">
    <source>
        <dbReference type="EMBL" id="OGY33362.1"/>
    </source>
</evidence>
<dbReference type="Gene3D" id="3.20.20.70">
    <property type="entry name" value="Aldolase class I"/>
    <property type="match status" value="1"/>
</dbReference>
<evidence type="ECO:0000256" key="6">
    <source>
        <dbReference type="ARBA" id="ARBA00023002"/>
    </source>
</evidence>
<dbReference type="UniPathway" id="UPA00070"/>
<dbReference type="GO" id="GO:0044205">
    <property type="term" value="P:'de novo' UMP biosynthetic process"/>
    <property type="evidence" value="ECO:0007669"/>
    <property type="project" value="UniProtKB-UniPathway"/>
</dbReference>
<keyword evidence="4" id="KW-0288">FMN</keyword>
<dbReference type="InterPro" id="IPR005720">
    <property type="entry name" value="Dihydroorotate_DH_cat"/>
</dbReference>
<organism evidence="8 9">
    <name type="scientific">Candidatus Andersenbacteria bacterium RIFCSPHIGHO2_12_FULL_45_11</name>
    <dbReference type="NCBI Taxonomy" id="1797281"/>
    <lineage>
        <taxon>Bacteria</taxon>
        <taxon>Candidatus Anderseniibacteriota</taxon>
    </lineage>
</organism>
<accession>A0A1G1X022</accession>
<evidence type="ECO:0000313" key="9">
    <source>
        <dbReference type="Proteomes" id="UP000177528"/>
    </source>
</evidence>